<dbReference type="GO" id="GO:0015293">
    <property type="term" value="F:symporter activity"/>
    <property type="evidence" value="ECO:0007669"/>
    <property type="project" value="TreeGrafter"/>
</dbReference>
<dbReference type="Pfam" id="PF01773">
    <property type="entry name" value="Nucleos_tra2_N"/>
    <property type="match status" value="1"/>
</dbReference>
<evidence type="ECO:0000256" key="1">
    <source>
        <dbReference type="ARBA" id="ARBA00004651"/>
    </source>
</evidence>
<dbReference type="GO" id="GO:0005337">
    <property type="term" value="F:nucleoside transmembrane transporter activity"/>
    <property type="evidence" value="ECO:0007669"/>
    <property type="project" value="InterPro"/>
</dbReference>
<dbReference type="Proteomes" id="UP000011274">
    <property type="component" value="Segment"/>
</dbReference>
<sequence length="579" mass="63650">MNNRRLNYNNIIALAEEEEPAMESTTVNLTPSSSSETSATTTTSYCLLTPYKSVILHSFLAMVLTVYMALSCFLTSPSTGPTKFSIYLCVVFVLYELYRWRIYERTLHRFVIDPLCDIFQENMYRDIFTALVSCINLAFIVYLCTIDLTRLYSLGSSVGLVVISVILNARKRIHWSCVARSLNLHYALAITCLYCPWGRSVIIDVGDGIVGYLGFSEIGGRFIYGHMLVDQFIFAFYVMTALYLSLMTIAILKHFGFFDVIVAVSQKVAFATGIAPIEGVFGIVNIFLSMTEVVVTVRQCLDRMTRSQIFSLLVTGMASVSITALFGYVNLGADVDYLVTASIVCIPLAFALSKIYEPDAVPNEYSPRSQIRPIRNMADLEGCVDDEVLGAGDNDDLVAKASSAPATLWDKCSDSIVQAGYVIQVIIGNLIALMSFMGAIDYTVALIIQPFWTSKTSPPPGLIEVLSLGLSYILPVLGIDSQDSTLAAEMMVKRVLINEFNAYQILGDNLNRLVSHRTVAMMNVMLCGFGNVSAAGMLSSMISTLTEKRVNASSLVVKALFVSIIVNIYCACTVAILDN</sequence>
<evidence type="ECO:0000256" key="3">
    <source>
        <dbReference type="ARBA" id="ARBA00022475"/>
    </source>
</evidence>
<evidence type="ECO:0000256" key="5">
    <source>
        <dbReference type="ARBA" id="ARBA00022989"/>
    </source>
</evidence>
<feature type="transmembrane region" description="Helical" evidence="7">
    <location>
        <begin position="520"/>
        <end position="543"/>
    </location>
</feature>
<dbReference type="RefSeq" id="YP_001883394.1">
    <property type="nucleotide sequence ID" value="NC_010671.1"/>
</dbReference>
<feature type="transmembrane region" description="Helical" evidence="7">
    <location>
        <begin position="309"/>
        <end position="331"/>
    </location>
</feature>
<feature type="transmembrane region" description="Helical" evidence="7">
    <location>
        <begin position="232"/>
        <end position="256"/>
    </location>
</feature>
<evidence type="ECO:0000313" key="10">
    <source>
        <dbReference type="EMBL" id="ACD03525.1"/>
    </source>
</evidence>
<evidence type="ECO:0000256" key="4">
    <source>
        <dbReference type="ARBA" id="ARBA00022692"/>
    </source>
</evidence>
<dbReference type="GO" id="GO:0005886">
    <property type="term" value="C:plasma membrane"/>
    <property type="evidence" value="ECO:0007669"/>
    <property type="project" value="UniProtKB-SubCell"/>
</dbReference>
<organismHost>
    <name type="scientific">Musca domestica</name>
    <name type="common">House fly</name>
    <dbReference type="NCBI Taxonomy" id="7370"/>
</organismHost>
<evidence type="ECO:0000259" key="8">
    <source>
        <dbReference type="Pfam" id="PF01773"/>
    </source>
</evidence>
<evidence type="ECO:0000256" key="6">
    <source>
        <dbReference type="ARBA" id="ARBA00023136"/>
    </source>
</evidence>
<keyword evidence="6 7" id="KW-0472">Membrane</keyword>
<feature type="transmembrane region" description="Helical" evidence="7">
    <location>
        <begin position="337"/>
        <end position="356"/>
    </location>
</feature>
<gene>
    <name evidence="10" type="ORF">MdSGHV066</name>
</gene>
<dbReference type="InterPro" id="IPR011657">
    <property type="entry name" value="CNT_C_dom"/>
</dbReference>
<keyword evidence="3" id="KW-1003">Cell membrane</keyword>
<keyword evidence="11" id="KW-1185">Reference proteome</keyword>
<dbReference type="Pfam" id="PF07662">
    <property type="entry name" value="Nucleos_tra2_C"/>
    <property type="match status" value="1"/>
</dbReference>
<reference evidence="10 11" key="1">
    <citation type="journal article" date="2008" name="Virology">
        <title>Sequence analysis of a non-classified, non-occluded DNA virus that causes salivary gland hypertrophy of Musca domestica, MdSGHV.</title>
        <authorList>
            <person name="Garcia-Maruniak A."/>
            <person name="Maruniak J.E."/>
            <person name="Farmerie W."/>
            <person name="Boucias D.G."/>
        </authorList>
    </citation>
    <scope>NUCLEOTIDE SEQUENCE [LARGE SCALE GENOMIC DNA]</scope>
    <source>
        <strain evidence="11">Isolate Musca domestica/United States/Boucias/-</strain>
    </source>
</reference>
<proteinExistence type="inferred from homology"/>
<dbReference type="EMBL" id="EU522111">
    <property type="protein sequence ID" value="ACD03525.1"/>
    <property type="molecule type" value="Genomic_DNA"/>
</dbReference>
<dbReference type="PANTHER" id="PTHR10590">
    <property type="entry name" value="SODIUM/NUCLEOSIDE COTRANSPORTER"/>
    <property type="match status" value="1"/>
</dbReference>
<dbReference type="InterPro" id="IPR002668">
    <property type="entry name" value="CNT_N_dom"/>
</dbReference>
<organism evidence="10 11">
    <name type="scientific">Musca hytrovirus</name>
    <name type="common">isolate Musca domestica/United States/Boucias/-</name>
    <name type="synonym">MHV</name>
    <dbReference type="NCBI Taxonomy" id="523909"/>
    <lineage>
        <taxon>Viruses</taxon>
        <taxon>Viruses incertae sedis</taxon>
        <taxon>Naldaviricetes</taxon>
        <taxon>Lefavirales</taxon>
        <taxon>Hytrosaviridae</taxon>
        <taxon>Muscavirus</taxon>
        <taxon>Muscavirus musdomesticae</taxon>
    </lineage>
</organism>
<name>B2YG43_MHVB</name>
<accession>B2YG43</accession>
<feature type="transmembrane region" description="Helical" evidence="7">
    <location>
        <begin position="54"/>
        <end position="78"/>
    </location>
</feature>
<feature type="transmembrane region" description="Helical" evidence="7">
    <location>
        <begin position="123"/>
        <end position="143"/>
    </location>
</feature>
<dbReference type="GeneID" id="6295435"/>
<keyword evidence="5 7" id="KW-1133">Transmembrane helix</keyword>
<feature type="domain" description="Concentrative nucleoside transporter N-terminal" evidence="8">
    <location>
        <begin position="160"/>
        <end position="227"/>
    </location>
</feature>
<dbReference type="InterPro" id="IPR008276">
    <property type="entry name" value="C_nuclsd_transpt"/>
</dbReference>
<feature type="domain" description="Concentrative nucleoside transporter C-terminal" evidence="9">
    <location>
        <begin position="337"/>
        <end position="574"/>
    </location>
</feature>
<feature type="transmembrane region" description="Helical" evidence="7">
    <location>
        <begin position="84"/>
        <end position="102"/>
    </location>
</feature>
<protein>
    <submittedName>
        <fullName evidence="10">Uncharacterized protein</fullName>
    </submittedName>
</protein>
<feature type="transmembrane region" description="Helical" evidence="7">
    <location>
        <begin position="555"/>
        <end position="577"/>
    </location>
</feature>
<dbReference type="PANTHER" id="PTHR10590:SF4">
    <property type="entry name" value="SOLUTE CARRIER FAMILY 28 MEMBER 3"/>
    <property type="match status" value="1"/>
</dbReference>
<comment type="subcellular location">
    <subcellularLocation>
        <location evidence="1">Cell membrane</location>
        <topology evidence="1">Multi-pass membrane protein</topology>
    </subcellularLocation>
</comment>
<evidence type="ECO:0000259" key="9">
    <source>
        <dbReference type="Pfam" id="PF07662"/>
    </source>
</evidence>
<evidence type="ECO:0000313" key="11">
    <source>
        <dbReference type="Proteomes" id="UP000011274"/>
    </source>
</evidence>
<evidence type="ECO:0000256" key="2">
    <source>
        <dbReference type="ARBA" id="ARBA00009033"/>
    </source>
</evidence>
<feature type="transmembrane region" description="Helical" evidence="7">
    <location>
        <begin position="268"/>
        <end position="288"/>
    </location>
</feature>
<keyword evidence="4 7" id="KW-0812">Transmembrane</keyword>
<comment type="similarity">
    <text evidence="2">Belongs to the concentrative nucleoside transporter (CNT) (TC 2.A.41) family.</text>
</comment>
<feature type="transmembrane region" description="Helical" evidence="7">
    <location>
        <begin position="430"/>
        <end position="452"/>
    </location>
</feature>
<feature type="transmembrane region" description="Helical" evidence="7">
    <location>
        <begin position="149"/>
        <end position="167"/>
    </location>
</feature>
<dbReference type="KEGG" id="vg:6295435"/>
<evidence type="ECO:0000256" key="7">
    <source>
        <dbReference type="SAM" id="Phobius"/>
    </source>
</evidence>